<gene>
    <name evidence="3" type="ORF">A2563_04735</name>
</gene>
<keyword evidence="1" id="KW-0812">Transmembrane</keyword>
<dbReference type="STRING" id="1798705.A2563_04735"/>
<accession>A0A1F6PA51</accession>
<evidence type="ECO:0000256" key="2">
    <source>
        <dbReference type="SAM" id="SignalP"/>
    </source>
</evidence>
<dbReference type="InterPro" id="IPR043993">
    <property type="entry name" value="T4SS_pilin"/>
</dbReference>
<name>A0A1F6PA51_9BACT</name>
<evidence type="ECO:0000313" key="4">
    <source>
        <dbReference type="Proteomes" id="UP000176634"/>
    </source>
</evidence>
<feature type="transmembrane region" description="Helical" evidence="1">
    <location>
        <begin position="56"/>
        <end position="77"/>
    </location>
</feature>
<dbReference type="Proteomes" id="UP000176634">
    <property type="component" value="Unassembled WGS sequence"/>
</dbReference>
<reference evidence="3 4" key="1">
    <citation type="journal article" date="2016" name="Nat. Commun.">
        <title>Thousands of microbial genomes shed light on interconnected biogeochemical processes in an aquifer system.</title>
        <authorList>
            <person name="Anantharaman K."/>
            <person name="Brown C.T."/>
            <person name="Hug L.A."/>
            <person name="Sharon I."/>
            <person name="Castelle C.J."/>
            <person name="Probst A.J."/>
            <person name="Thomas B.C."/>
            <person name="Singh A."/>
            <person name="Wilkins M.J."/>
            <person name="Karaoz U."/>
            <person name="Brodie E.L."/>
            <person name="Williams K.H."/>
            <person name="Hubbard S.S."/>
            <person name="Banfield J.F."/>
        </authorList>
    </citation>
    <scope>NUCLEOTIDE SEQUENCE [LARGE SCALE GENOMIC DNA]</scope>
</reference>
<comment type="caution">
    <text evidence="3">The sequence shown here is derived from an EMBL/GenBank/DDBJ whole genome shotgun (WGS) entry which is preliminary data.</text>
</comment>
<feature type="signal peptide" evidence="2">
    <location>
        <begin position="1"/>
        <end position="20"/>
    </location>
</feature>
<dbReference type="EMBL" id="MFRA01000003">
    <property type="protein sequence ID" value="OGH93055.1"/>
    <property type="molecule type" value="Genomic_DNA"/>
</dbReference>
<dbReference type="Pfam" id="PF18895">
    <property type="entry name" value="T4SS_pilin"/>
    <property type="match status" value="1"/>
</dbReference>
<dbReference type="AlphaFoldDB" id="A0A1F6PA51"/>
<organism evidence="3 4">
    <name type="scientific">Candidatus Magasanikbacteria bacterium RIFOXYD1_FULL_40_23</name>
    <dbReference type="NCBI Taxonomy" id="1798705"/>
    <lineage>
        <taxon>Bacteria</taxon>
        <taxon>Candidatus Magasanikiibacteriota</taxon>
    </lineage>
</organism>
<keyword evidence="1" id="KW-0472">Membrane</keyword>
<evidence type="ECO:0000313" key="3">
    <source>
        <dbReference type="EMBL" id="OGH93055.1"/>
    </source>
</evidence>
<feature type="chain" id="PRO_5009525959" evidence="2">
    <location>
        <begin position="21"/>
        <end position="172"/>
    </location>
</feature>
<protein>
    <submittedName>
        <fullName evidence="3">Uncharacterized protein</fullName>
    </submittedName>
</protein>
<evidence type="ECO:0000256" key="1">
    <source>
        <dbReference type="SAM" id="Phobius"/>
    </source>
</evidence>
<proteinExistence type="predicted"/>
<keyword evidence="2" id="KW-0732">Signal</keyword>
<feature type="transmembrane region" description="Helical" evidence="1">
    <location>
        <begin position="98"/>
        <end position="117"/>
    </location>
</feature>
<keyword evidence="1" id="KW-1133">Transmembrane helix</keyword>
<sequence length="172" mass="17854">MKKILLTLAVIFTMALPVLASAQGLKNASDMLSKIGGASGEKIGVSGNLADSVATVIKTVLALVGTVFLVLTIYAGVMWMTAQGEESRVEKAMEILKAAVVGLVIIMSAYAITYFVTSKLTDVTTTSGQNSTQRGCCFRPTYAVCAPDTLESECNIAGGSLWTAGACSSNCP</sequence>